<dbReference type="AlphaFoldDB" id="A0A0K1PBY2"/>
<dbReference type="Proteomes" id="UP000055590">
    <property type="component" value="Chromosome"/>
</dbReference>
<sequence length="107" mass="12175">MEDLDALVEMGLPLGPPGSARRETSSLAAARLAVQRLATDPDLPEQRLREPLLAWLSAFRHHWRPTWANEIGLPGDALIERLEAEPFDRNRYLKLRRIAIESLSRLI</sequence>
<keyword evidence="2" id="KW-1185">Reference proteome</keyword>
<reference evidence="1 2" key="1">
    <citation type="submission" date="2015-08" db="EMBL/GenBank/DDBJ databases">
        <authorList>
            <person name="Babu N.S."/>
            <person name="Beckwith C.J."/>
            <person name="Beseler K.G."/>
            <person name="Brison A."/>
            <person name="Carone J.V."/>
            <person name="Caskin T.P."/>
            <person name="Diamond M."/>
            <person name="Durham M.E."/>
            <person name="Foxe J.M."/>
            <person name="Go M."/>
            <person name="Henderson B.A."/>
            <person name="Jones I.B."/>
            <person name="McGettigan J.A."/>
            <person name="Micheletti S.J."/>
            <person name="Nasrallah M.E."/>
            <person name="Ortiz D."/>
            <person name="Piller C.R."/>
            <person name="Privatt S.R."/>
            <person name="Schneider S.L."/>
            <person name="Sharp S."/>
            <person name="Smith T.C."/>
            <person name="Stanton J.D."/>
            <person name="Ullery H.E."/>
            <person name="Wilson R.J."/>
            <person name="Serrano M.G."/>
            <person name="Buck G."/>
            <person name="Lee V."/>
            <person name="Wang Y."/>
            <person name="Carvalho R."/>
            <person name="Voegtly L."/>
            <person name="Shi R."/>
            <person name="Duckworth R."/>
            <person name="Johnson A."/>
            <person name="Loviza R."/>
            <person name="Walstead R."/>
            <person name="Shah Z."/>
            <person name="Kiflezghi M."/>
            <person name="Wade K."/>
            <person name="Ball S.L."/>
            <person name="Bradley K.W."/>
            <person name="Asai D.J."/>
            <person name="Bowman C.A."/>
            <person name="Russell D.A."/>
            <person name="Pope W.H."/>
            <person name="Jacobs-Sera D."/>
            <person name="Hendrix R.W."/>
            <person name="Hatfull G.F."/>
        </authorList>
    </citation>
    <scope>NUCLEOTIDE SEQUENCE [LARGE SCALE GENOMIC DNA]</scope>
    <source>
        <strain evidence="1 2">DSM 27710</strain>
    </source>
</reference>
<protein>
    <submittedName>
        <fullName evidence="1">Uncharacterized protein</fullName>
    </submittedName>
</protein>
<evidence type="ECO:0000313" key="2">
    <source>
        <dbReference type="Proteomes" id="UP000055590"/>
    </source>
</evidence>
<dbReference type="STRING" id="1391653.AKJ08_1303"/>
<dbReference type="EMBL" id="CP012332">
    <property type="protein sequence ID" value="AKU90916.1"/>
    <property type="molecule type" value="Genomic_DNA"/>
</dbReference>
<accession>A0A0K1PBY2</accession>
<dbReference type="KEGG" id="vin:AKJ08_1303"/>
<name>A0A0K1PBY2_9BACT</name>
<organism evidence="1 2">
    <name type="scientific">Vulgatibacter incomptus</name>
    <dbReference type="NCBI Taxonomy" id="1391653"/>
    <lineage>
        <taxon>Bacteria</taxon>
        <taxon>Pseudomonadati</taxon>
        <taxon>Myxococcota</taxon>
        <taxon>Myxococcia</taxon>
        <taxon>Myxococcales</taxon>
        <taxon>Cystobacterineae</taxon>
        <taxon>Vulgatibacteraceae</taxon>
        <taxon>Vulgatibacter</taxon>
    </lineage>
</organism>
<gene>
    <name evidence="1" type="ORF">AKJ08_1303</name>
</gene>
<proteinExistence type="predicted"/>
<evidence type="ECO:0000313" key="1">
    <source>
        <dbReference type="EMBL" id="AKU90916.1"/>
    </source>
</evidence>